<feature type="transmembrane region" description="Helical" evidence="9">
    <location>
        <begin position="303"/>
        <end position="326"/>
    </location>
</feature>
<name>A0ABW3W7B1_9ACTN</name>
<keyword evidence="7 9" id="KW-1133">Transmembrane helix</keyword>
<feature type="transmembrane region" description="Helical" evidence="9">
    <location>
        <begin position="122"/>
        <end position="147"/>
    </location>
</feature>
<keyword evidence="4 10" id="KW-1003">Cell membrane</keyword>
<evidence type="ECO:0000313" key="14">
    <source>
        <dbReference type="Proteomes" id="UP001597229"/>
    </source>
</evidence>
<dbReference type="InterPro" id="IPR000515">
    <property type="entry name" value="MetI-like"/>
</dbReference>
<feature type="domain" description="ABC transmembrane type-1" evidence="12">
    <location>
        <begin position="86"/>
        <end position="322"/>
    </location>
</feature>
<feature type="transmembrane region" description="Helical" evidence="9">
    <location>
        <begin position="28"/>
        <end position="57"/>
    </location>
</feature>
<dbReference type="NCBIfam" id="TIGR02138">
    <property type="entry name" value="phosphate_pstC"/>
    <property type="match status" value="1"/>
</dbReference>
<protein>
    <recommendedName>
        <fullName evidence="10">Phosphate transport system permease protein</fullName>
    </recommendedName>
</protein>
<keyword evidence="6 9" id="KW-0812">Transmembrane</keyword>
<evidence type="ECO:0000256" key="10">
    <source>
        <dbReference type="RuleBase" id="RU363054"/>
    </source>
</evidence>
<evidence type="ECO:0000256" key="6">
    <source>
        <dbReference type="ARBA" id="ARBA00022692"/>
    </source>
</evidence>
<dbReference type="RefSeq" id="WP_367919278.1">
    <property type="nucleotide sequence ID" value="NZ_BAABAC010000021.1"/>
</dbReference>
<evidence type="ECO:0000256" key="1">
    <source>
        <dbReference type="ARBA" id="ARBA00004651"/>
    </source>
</evidence>
<organism evidence="13 14">
    <name type="scientific">Nocardioides ginsengisoli</name>
    <dbReference type="NCBI Taxonomy" id="363868"/>
    <lineage>
        <taxon>Bacteria</taxon>
        <taxon>Bacillati</taxon>
        <taxon>Actinomycetota</taxon>
        <taxon>Actinomycetes</taxon>
        <taxon>Propionibacteriales</taxon>
        <taxon>Nocardioidaceae</taxon>
        <taxon>Nocardioides</taxon>
    </lineage>
</organism>
<dbReference type="InterPro" id="IPR035906">
    <property type="entry name" value="MetI-like_sf"/>
</dbReference>
<gene>
    <name evidence="13" type="primary">pstC</name>
    <name evidence="13" type="ORF">ACFQ3F_24800</name>
</gene>
<dbReference type="InterPro" id="IPR051124">
    <property type="entry name" value="Phosphate_Transport_Permease"/>
</dbReference>
<evidence type="ECO:0000256" key="7">
    <source>
        <dbReference type="ARBA" id="ARBA00022989"/>
    </source>
</evidence>
<dbReference type="Pfam" id="PF00528">
    <property type="entry name" value="BPD_transp_1"/>
    <property type="match status" value="1"/>
</dbReference>
<evidence type="ECO:0000256" key="11">
    <source>
        <dbReference type="SAM" id="MobiDB-lite"/>
    </source>
</evidence>
<evidence type="ECO:0000256" key="2">
    <source>
        <dbReference type="ARBA" id="ARBA00007069"/>
    </source>
</evidence>
<feature type="transmembrane region" description="Helical" evidence="9">
    <location>
        <begin position="77"/>
        <end position="110"/>
    </location>
</feature>
<comment type="subcellular location">
    <subcellularLocation>
        <location evidence="1 9">Cell membrane</location>
        <topology evidence="1 9">Multi-pass membrane protein</topology>
    </subcellularLocation>
</comment>
<comment type="function">
    <text evidence="10">Part of the binding-protein-dependent transport system for phosphate; probably responsible for the translocation of the substrate across the membrane.</text>
</comment>
<dbReference type="PANTHER" id="PTHR30425:SF1">
    <property type="entry name" value="PHOSPHATE TRANSPORT SYSTEM PERMEASE PROTEIN PSTC"/>
    <property type="match status" value="1"/>
</dbReference>
<dbReference type="SUPFAM" id="SSF161098">
    <property type="entry name" value="MetI-like"/>
    <property type="match status" value="1"/>
</dbReference>
<dbReference type="PROSITE" id="PS50928">
    <property type="entry name" value="ABC_TM1"/>
    <property type="match status" value="1"/>
</dbReference>
<comment type="caution">
    <text evidence="13">The sequence shown here is derived from an EMBL/GenBank/DDBJ whole genome shotgun (WGS) entry which is preliminary data.</text>
</comment>
<sequence length="337" mass="35604">MTTLPVADPSAPEAQPRRISRRPTGSDVIFVNVARAIGASVLVITGGVGVFLAWQAVPTLRHYGLSFLTEQRWQPEADIIGIAGVLVGTVSIAAVAMSFAFPLALLSALYISEYAPARLKGLLVSLVDLMAAIPSIVYGLWGFFLVMPHAAELAWWLQRHFGWVPFFTIRDTDPNSPVWDTSRYVSSAFCAGIAVAMMVLPMACAVMRQVFSQTPPGEREAALALGATKWGVIRSVVLPFGRGGIIGGTMLGLGRALGETIAVVLIISPAFEVKWNILETGANSVSALIAVQFGDASPAQLSALLAAGFVLFLITLAVNTLAAVIVNRSRSGADADA</sequence>
<accession>A0ABW3W7B1</accession>
<evidence type="ECO:0000256" key="5">
    <source>
        <dbReference type="ARBA" id="ARBA00022592"/>
    </source>
</evidence>
<dbReference type="Proteomes" id="UP001597229">
    <property type="component" value="Unassembled WGS sequence"/>
</dbReference>
<evidence type="ECO:0000256" key="3">
    <source>
        <dbReference type="ARBA" id="ARBA00022448"/>
    </source>
</evidence>
<evidence type="ECO:0000259" key="12">
    <source>
        <dbReference type="PROSITE" id="PS50928"/>
    </source>
</evidence>
<dbReference type="InterPro" id="IPR011864">
    <property type="entry name" value="Phosphate_PstC"/>
</dbReference>
<dbReference type="EMBL" id="JBHTLX010000032">
    <property type="protein sequence ID" value="MFD1251034.1"/>
    <property type="molecule type" value="Genomic_DNA"/>
</dbReference>
<keyword evidence="14" id="KW-1185">Reference proteome</keyword>
<keyword evidence="3 9" id="KW-0813">Transport</keyword>
<dbReference type="PANTHER" id="PTHR30425">
    <property type="entry name" value="PHOSPHATE TRANSPORT SYSTEM PERMEASE PROTEIN PST"/>
    <property type="match status" value="1"/>
</dbReference>
<evidence type="ECO:0000313" key="13">
    <source>
        <dbReference type="EMBL" id="MFD1251034.1"/>
    </source>
</evidence>
<evidence type="ECO:0000256" key="9">
    <source>
        <dbReference type="RuleBase" id="RU363032"/>
    </source>
</evidence>
<evidence type="ECO:0000256" key="4">
    <source>
        <dbReference type="ARBA" id="ARBA00022475"/>
    </source>
</evidence>
<dbReference type="CDD" id="cd06261">
    <property type="entry name" value="TM_PBP2"/>
    <property type="match status" value="1"/>
</dbReference>
<keyword evidence="5 10" id="KW-0592">Phosphate transport</keyword>
<feature type="region of interest" description="Disordered" evidence="11">
    <location>
        <begin position="1"/>
        <end position="20"/>
    </location>
</feature>
<reference evidence="14" key="1">
    <citation type="journal article" date="2019" name="Int. J. Syst. Evol. Microbiol.">
        <title>The Global Catalogue of Microorganisms (GCM) 10K type strain sequencing project: providing services to taxonomists for standard genome sequencing and annotation.</title>
        <authorList>
            <consortium name="The Broad Institute Genomics Platform"/>
            <consortium name="The Broad Institute Genome Sequencing Center for Infectious Disease"/>
            <person name="Wu L."/>
            <person name="Ma J."/>
        </authorList>
    </citation>
    <scope>NUCLEOTIDE SEQUENCE [LARGE SCALE GENOMIC DNA]</scope>
    <source>
        <strain evidence="14">CCUG 52478</strain>
    </source>
</reference>
<feature type="transmembrane region" description="Helical" evidence="9">
    <location>
        <begin position="252"/>
        <end position="271"/>
    </location>
</feature>
<keyword evidence="8 9" id="KW-0472">Membrane</keyword>
<comment type="similarity">
    <text evidence="2 10">Belongs to the binding-protein-dependent transport system permease family. CysTW subfamily.</text>
</comment>
<feature type="transmembrane region" description="Helical" evidence="9">
    <location>
        <begin position="184"/>
        <end position="206"/>
    </location>
</feature>
<proteinExistence type="inferred from homology"/>
<evidence type="ECO:0000256" key="8">
    <source>
        <dbReference type="ARBA" id="ARBA00023136"/>
    </source>
</evidence>
<dbReference type="Gene3D" id="1.10.3720.10">
    <property type="entry name" value="MetI-like"/>
    <property type="match status" value="1"/>
</dbReference>